<dbReference type="SUPFAM" id="SSF49265">
    <property type="entry name" value="Fibronectin type III"/>
    <property type="match status" value="1"/>
</dbReference>
<dbReference type="RefSeq" id="WP_129761067.1">
    <property type="nucleotide sequence ID" value="NZ_SOQZ01000006.1"/>
</dbReference>
<evidence type="ECO:0000259" key="3">
    <source>
        <dbReference type="Pfam" id="PF18962"/>
    </source>
</evidence>
<evidence type="ECO:0000256" key="2">
    <source>
        <dbReference type="SAM" id="SignalP"/>
    </source>
</evidence>
<sequence>MKKITLLLTLFFTSSIIFGQVLISEDFEGGLTVPTGWVNNDINGGGNVWTFDNTGQTPAGFTTPNSYLYDPAGFSGSYAIFNSDAYGGGPEEAALESPTFDCSTLTTIKLSYNHFYLSGYSGYGYVEVYNGSSWITVATYDDAAAATDGYLYGSEIIDVSTELAGVSNAQVRFRWVGDYSWWWGFDNVVVQQPTVSAPDAVIEPSPADEATDVPLVQDDIDYPNKIYFSWTEPTTGDPATSYRLVLGTENPPVQEFNNFPNGDFIYNISFDTTYYWQIIAVNIGGETASEIWSFTTEADPTASIDEVTNDTFSHFYNKDTDVLTLESSSTPLEHVEIFNILGQQVINNNLSLNRETINMSDLKDGIYLTKVTINGNTKTIKVLKQ</sequence>
<dbReference type="InterPro" id="IPR013783">
    <property type="entry name" value="Ig-like_fold"/>
</dbReference>
<feature type="chain" id="PRO_5045581892" evidence="2">
    <location>
        <begin position="20"/>
        <end position="385"/>
    </location>
</feature>
<keyword evidence="1 2" id="KW-0732">Signal</keyword>
<organism evidence="4 5">
    <name type="scientific">Meridianimaribacter flavus</name>
    <dbReference type="NCBI Taxonomy" id="571115"/>
    <lineage>
        <taxon>Bacteria</taxon>
        <taxon>Pseudomonadati</taxon>
        <taxon>Bacteroidota</taxon>
        <taxon>Flavobacteriia</taxon>
        <taxon>Flavobacteriales</taxon>
        <taxon>Flavobacteriaceae</taxon>
        <taxon>Meridianimaribacter</taxon>
    </lineage>
</organism>
<comment type="caution">
    <text evidence="4">The sequence shown here is derived from an EMBL/GenBank/DDBJ whole genome shotgun (WGS) entry which is preliminary data.</text>
</comment>
<evidence type="ECO:0000313" key="5">
    <source>
        <dbReference type="Proteomes" id="UP000294930"/>
    </source>
</evidence>
<evidence type="ECO:0000313" key="4">
    <source>
        <dbReference type="EMBL" id="TDY10149.1"/>
    </source>
</evidence>
<dbReference type="NCBIfam" id="TIGR04183">
    <property type="entry name" value="Por_Secre_tail"/>
    <property type="match status" value="1"/>
</dbReference>
<keyword evidence="5" id="KW-1185">Reference proteome</keyword>
<accession>A0ABY2G3R3</accession>
<dbReference type="Proteomes" id="UP000294930">
    <property type="component" value="Unassembled WGS sequence"/>
</dbReference>
<dbReference type="EMBL" id="SOQZ01000006">
    <property type="protein sequence ID" value="TDY10149.1"/>
    <property type="molecule type" value="Genomic_DNA"/>
</dbReference>
<feature type="domain" description="Secretion system C-terminal sorting" evidence="3">
    <location>
        <begin position="320"/>
        <end position="381"/>
    </location>
</feature>
<dbReference type="Gene3D" id="2.60.40.10">
    <property type="entry name" value="Immunoglobulins"/>
    <property type="match status" value="1"/>
</dbReference>
<dbReference type="Pfam" id="PF18962">
    <property type="entry name" value="Por_Secre_tail"/>
    <property type="match status" value="1"/>
</dbReference>
<feature type="signal peptide" evidence="2">
    <location>
        <begin position="1"/>
        <end position="19"/>
    </location>
</feature>
<name>A0ABY2G3R3_9FLAO</name>
<evidence type="ECO:0000256" key="1">
    <source>
        <dbReference type="ARBA" id="ARBA00022729"/>
    </source>
</evidence>
<protein>
    <submittedName>
        <fullName evidence="4">Secreted protein (Por secretion system target)</fullName>
    </submittedName>
</protein>
<dbReference type="InterPro" id="IPR026444">
    <property type="entry name" value="Secre_tail"/>
</dbReference>
<reference evidence="4 5" key="1">
    <citation type="submission" date="2019-03" db="EMBL/GenBank/DDBJ databases">
        <title>Genomic Encyclopedia of Type Strains, Phase III (KMG-III): the genomes of soil and plant-associated and newly described type strains.</title>
        <authorList>
            <person name="Whitman W."/>
        </authorList>
    </citation>
    <scope>NUCLEOTIDE SEQUENCE [LARGE SCALE GENOMIC DNA]</scope>
    <source>
        <strain evidence="4 5">CGMCC 1.10957</strain>
    </source>
</reference>
<dbReference type="InterPro" id="IPR036116">
    <property type="entry name" value="FN3_sf"/>
</dbReference>
<gene>
    <name evidence="4" type="ORF">A8975_2561</name>
</gene>
<proteinExistence type="predicted"/>